<gene>
    <name evidence="1" type="ORF">AN396_12055</name>
</gene>
<dbReference type="EMBL" id="LJDB01000102">
    <property type="protein sequence ID" value="ONI37883.1"/>
    <property type="molecule type" value="Genomic_DNA"/>
</dbReference>
<accession>A0ACC8X7V9</accession>
<dbReference type="Proteomes" id="UP000188605">
    <property type="component" value="Unassembled WGS sequence"/>
</dbReference>
<name>A0ACC8X7V9_9FIRM</name>
<organism evidence="1 2">
    <name type="scientific">Candidatus Epulonipiscium fishelsonii</name>
    <dbReference type="NCBI Taxonomy" id="77094"/>
    <lineage>
        <taxon>Bacteria</taxon>
        <taxon>Bacillati</taxon>
        <taxon>Bacillota</taxon>
        <taxon>Clostridia</taxon>
        <taxon>Lachnospirales</taxon>
        <taxon>Lachnospiraceae</taxon>
        <taxon>Candidatus Epulonipiscium</taxon>
    </lineage>
</organism>
<sequence>MKIQYLDMLHQFEKVLLSRGFNENDAKAAATIFAQNSLDGVYSHGINRFPKAIDVIDKGLVNPNASPTCEISFGAIEKWDGHQGFGPLGAKKAMDKACSIANNFGVGIVALGNNNHWMRGGTYGLQACDQGCIAICWSNTMPNMPAWGGVERKIGNNPLILAVPRSNGEHIMVDCAMSQFSYGKMEEAKLRGEQLPVYGGYDTKGNLTTDPTEIEKSWRTLPMGYWKGSGMSILLDLITKILTNANSVAEIGKLSEEVGLSQVMIAIDPKHLTSQCEIDKIIEDFIADLKTSTPIDKDVFYPSERSINTRKKNTLEGIPVNQEIWNKILSL</sequence>
<protein>
    <submittedName>
        <fullName evidence="1">2,3-diketo-L-gulonate reductase</fullName>
    </submittedName>
</protein>
<comment type="caution">
    <text evidence="1">The sequence shown here is derived from an EMBL/GenBank/DDBJ whole genome shotgun (WGS) entry which is preliminary data.</text>
</comment>
<evidence type="ECO:0000313" key="2">
    <source>
        <dbReference type="Proteomes" id="UP000188605"/>
    </source>
</evidence>
<reference evidence="1" key="1">
    <citation type="submission" date="2016-08" db="EMBL/GenBank/DDBJ databases">
        <authorList>
            <person name="Ngugi D.K."/>
            <person name="Miyake S."/>
            <person name="Stingl U."/>
        </authorList>
    </citation>
    <scope>NUCLEOTIDE SEQUENCE</scope>
    <source>
        <strain evidence="1">SCG-B11WGA-EpuloA1</strain>
    </source>
</reference>
<evidence type="ECO:0000313" key="1">
    <source>
        <dbReference type="EMBL" id="ONI37883.1"/>
    </source>
</evidence>
<keyword evidence="2" id="KW-1185">Reference proteome</keyword>
<proteinExistence type="predicted"/>